<evidence type="ECO:0000259" key="1">
    <source>
        <dbReference type="PROSITE" id="PS51704"/>
    </source>
</evidence>
<keyword evidence="2" id="KW-0378">Hydrolase</keyword>
<dbReference type="SUPFAM" id="SSF51695">
    <property type="entry name" value="PLC-like phosphodiesterases"/>
    <property type="match status" value="1"/>
</dbReference>
<feature type="domain" description="GP-PDE" evidence="1">
    <location>
        <begin position="17"/>
        <end position="255"/>
    </location>
</feature>
<dbReference type="SMR" id="A0A0U0QNU9"/>
<name>A0A0U0QNU9_MYCTX</name>
<protein>
    <submittedName>
        <fullName evidence="2">Glycerophosphoryl diester phosphodiesterase</fullName>
        <ecNumber evidence="2">3.1.4.46</ecNumber>
    </submittedName>
</protein>
<evidence type="ECO:0000313" key="3">
    <source>
        <dbReference type="Proteomes" id="UP000038802"/>
    </source>
</evidence>
<dbReference type="GO" id="GO:0008889">
    <property type="term" value="F:glycerophosphodiester phosphodiesterase activity"/>
    <property type="evidence" value="ECO:0007669"/>
    <property type="project" value="UniProtKB-EC"/>
</dbReference>
<dbReference type="PATRIC" id="fig|1773.2359.peg.2541"/>
<dbReference type="InterPro" id="IPR017946">
    <property type="entry name" value="PLC-like_Pdiesterase_TIM-brl"/>
</dbReference>
<dbReference type="EMBL" id="CSAE01000005">
    <property type="protein sequence ID" value="COU94066.1"/>
    <property type="molecule type" value="Genomic_DNA"/>
</dbReference>
<dbReference type="Gene3D" id="3.20.20.190">
    <property type="entry name" value="Phosphatidylinositol (PI) phosphodiesterase"/>
    <property type="match status" value="1"/>
</dbReference>
<dbReference type="Proteomes" id="UP000038802">
    <property type="component" value="Unassembled WGS sequence"/>
</dbReference>
<dbReference type="EC" id="3.1.4.46" evidence="2"/>
<dbReference type="GO" id="GO:0006629">
    <property type="term" value="P:lipid metabolic process"/>
    <property type="evidence" value="ECO:0007669"/>
    <property type="project" value="InterPro"/>
</dbReference>
<gene>
    <name evidence="2" type="primary">glpQ2</name>
    <name evidence="2" type="ORF">ERS007703_00116</name>
</gene>
<dbReference type="PANTHER" id="PTHR43805:SF1">
    <property type="entry name" value="GP-PDE DOMAIN-CONTAINING PROTEIN"/>
    <property type="match status" value="1"/>
</dbReference>
<dbReference type="Pfam" id="PF03009">
    <property type="entry name" value="GDPD"/>
    <property type="match status" value="1"/>
</dbReference>
<proteinExistence type="predicted"/>
<dbReference type="PROSITE" id="PS51704">
    <property type="entry name" value="GP_PDE"/>
    <property type="match status" value="1"/>
</dbReference>
<evidence type="ECO:0000313" key="2">
    <source>
        <dbReference type="EMBL" id="COU94066.1"/>
    </source>
</evidence>
<reference evidence="3" key="1">
    <citation type="submission" date="2015-03" db="EMBL/GenBank/DDBJ databases">
        <authorList>
            <consortium name="Pathogen Informatics"/>
        </authorList>
    </citation>
    <scope>NUCLEOTIDE SEQUENCE [LARGE SCALE GENOMIC DNA]</scope>
    <source>
        <strain evidence="3">K00500041</strain>
    </source>
</reference>
<dbReference type="STRING" id="115862.BBG46_01785"/>
<dbReference type="AlphaFoldDB" id="A0A0U0QNU9"/>
<dbReference type="InterPro" id="IPR030395">
    <property type="entry name" value="GP_PDE_dom"/>
</dbReference>
<dbReference type="PANTHER" id="PTHR43805">
    <property type="entry name" value="GLYCEROPHOSPHORYL DIESTER PHOSPHODIESTERASE"/>
    <property type="match status" value="1"/>
</dbReference>
<dbReference type="CDD" id="cd08561">
    <property type="entry name" value="GDPD_cytoplasmic_ScUgpQ2_like"/>
    <property type="match status" value="1"/>
</dbReference>
<sequence>MSDGGAPTVEFLRHGGRIAMAHRGFTSFRLPMNSMGAFQEAAKLGFRYIETDVRATRDGVAVILHDRRLAPGVGLSGAVDRLDWRDVRKAQLGAGQSIPTLEDLLTALPDMRVNIDIKAASAIEPTVNVIERCNAHNRVLIGSFSERRRRRALRLLTKRVASSAGTGALLAWLTARPLGSRAYAWRMMRDIDCVQLPSRLGGVPVITPARVRGFHAAGRQVHAWTVDEPDVMHTLLDMDVDGIITDRADLLRDVLIARGEWDGA</sequence>
<organism evidence="2 3">
    <name type="scientific">Mycobacterium tuberculosis</name>
    <dbReference type="NCBI Taxonomy" id="1773"/>
    <lineage>
        <taxon>Bacteria</taxon>
        <taxon>Bacillati</taxon>
        <taxon>Actinomycetota</taxon>
        <taxon>Actinomycetes</taxon>
        <taxon>Mycobacteriales</taxon>
        <taxon>Mycobacteriaceae</taxon>
        <taxon>Mycobacterium</taxon>
        <taxon>Mycobacterium tuberculosis complex</taxon>
    </lineage>
</organism>
<accession>A0A0U0QNU9</accession>